<dbReference type="GO" id="GO:0004497">
    <property type="term" value="F:monooxygenase activity"/>
    <property type="evidence" value="ECO:0007669"/>
    <property type="project" value="UniProtKB-KW"/>
</dbReference>
<dbReference type="EC" id="1.-.-.-" evidence="2"/>
<keyword evidence="3" id="KW-1185">Reference proteome</keyword>
<keyword evidence="2" id="KW-0560">Oxidoreductase</keyword>
<evidence type="ECO:0000313" key="2">
    <source>
        <dbReference type="EMBL" id="MFC4032350.1"/>
    </source>
</evidence>
<gene>
    <name evidence="2" type="ORF">ACFO3J_12765</name>
</gene>
<dbReference type="Gene3D" id="3.30.70.100">
    <property type="match status" value="1"/>
</dbReference>
<dbReference type="Pfam" id="PF03992">
    <property type="entry name" value="ABM"/>
    <property type="match status" value="1"/>
</dbReference>
<sequence length="101" mass="11135">MYQILVSFTVRAEHRDDFVRAARKTARDSLANEPGSARFEVIKDENDPNILYLNEVFADVDAFNTHAGGPYFGAFFAEVGKYSEGPTWLMKGNLVGDSGAA</sequence>
<reference evidence="3" key="1">
    <citation type="journal article" date="2019" name="Int. J. Syst. Evol. Microbiol.">
        <title>The Global Catalogue of Microorganisms (GCM) 10K type strain sequencing project: providing services to taxonomists for standard genome sequencing and annotation.</title>
        <authorList>
            <consortium name="The Broad Institute Genomics Platform"/>
            <consortium name="The Broad Institute Genome Sequencing Center for Infectious Disease"/>
            <person name="Wu L."/>
            <person name="Ma J."/>
        </authorList>
    </citation>
    <scope>NUCLEOTIDE SEQUENCE [LARGE SCALE GENOMIC DNA]</scope>
    <source>
        <strain evidence="3">CGMCC 4.7237</strain>
    </source>
</reference>
<dbReference type="EMBL" id="JBHSBB010000010">
    <property type="protein sequence ID" value="MFC4032350.1"/>
    <property type="molecule type" value="Genomic_DNA"/>
</dbReference>
<evidence type="ECO:0000259" key="1">
    <source>
        <dbReference type="PROSITE" id="PS51725"/>
    </source>
</evidence>
<proteinExistence type="predicted"/>
<comment type="caution">
    <text evidence="2">The sequence shown here is derived from an EMBL/GenBank/DDBJ whole genome shotgun (WGS) entry which is preliminary data.</text>
</comment>
<organism evidence="2 3">
    <name type="scientific">Streptomyces polygonati</name>
    <dbReference type="NCBI Taxonomy" id="1617087"/>
    <lineage>
        <taxon>Bacteria</taxon>
        <taxon>Bacillati</taxon>
        <taxon>Actinomycetota</taxon>
        <taxon>Actinomycetes</taxon>
        <taxon>Kitasatosporales</taxon>
        <taxon>Streptomycetaceae</taxon>
        <taxon>Streptomyces</taxon>
    </lineage>
</organism>
<dbReference type="RefSeq" id="WP_386429242.1">
    <property type="nucleotide sequence ID" value="NZ_JBHSBB010000010.1"/>
</dbReference>
<keyword evidence="2" id="KW-0503">Monooxygenase</keyword>
<dbReference type="PROSITE" id="PS51725">
    <property type="entry name" value="ABM"/>
    <property type="match status" value="1"/>
</dbReference>
<evidence type="ECO:0000313" key="3">
    <source>
        <dbReference type="Proteomes" id="UP001595765"/>
    </source>
</evidence>
<dbReference type="InterPro" id="IPR011008">
    <property type="entry name" value="Dimeric_a/b-barrel"/>
</dbReference>
<dbReference type="InterPro" id="IPR007138">
    <property type="entry name" value="ABM_dom"/>
</dbReference>
<feature type="domain" description="ABM" evidence="1">
    <location>
        <begin position="2"/>
        <end position="94"/>
    </location>
</feature>
<dbReference type="SUPFAM" id="SSF54909">
    <property type="entry name" value="Dimeric alpha+beta barrel"/>
    <property type="match status" value="1"/>
</dbReference>
<protein>
    <submittedName>
        <fullName evidence="2">Quinol monooxygenase</fullName>
        <ecNumber evidence="2">1.-.-.-</ecNumber>
    </submittedName>
</protein>
<name>A0ABV8HNI1_9ACTN</name>
<dbReference type="Proteomes" id="UP001595765">
    <property type="component" value="Unassembled WGS sequence"/>
</dbReference>
<dbReference type="InterPro" id="IPR050744">
    <property type="entry name" value="AI-2_Isomerase_LsrG"/>
</dbReference>
<dbReference type="PANTHER" id="PTHR33336">
    <property type="entry name" value="QUINOL MONOOXYGENASE YGIN-RELATED"/>
    <property type="match status" value="1"/>
</dbReference>
<accession>A0ABV8HNI1</accession>
<dbReference type="PANTHER" id="PTHR33336:SF1">
    <property type="entry name" value="(4S)-4-HYDROXY-5-PHOSPHONOOXYPENTANE-2,3-DIONE ISOMERASE"/>
    <property type="match status" value="1"/>
</dbReference>